<keyword evidence="9" id="KW-0482">Metalloprotease</keyword>
<evidence type="ECO:0000256" key="11">
    <source>
        <dbReference type="ARBA" id="ARBA00023157"/>
    </source>
</evidence>
<feature type="repeat" description="Hemopexin" evidence="14">
    <location>
        <begin position="361"/>
        <end position="404"/>
    </location>
</feature>
<organism evidence="18 19">
    <name type="scientific">Conger conger</name>
    <name type="common">Conger eel</name>
    <name type="synonym">Muraena conger</name>
    <dbReference type="NCBI Taxonomy" id="82655"/>
    <lineage>
        <taxon>Eukaryota</taxon>
        <taxon>Metazoa</taxon>
        <taxon>Chordata</taxon>
        <taxon>Craniata</taxon>
        <taxon>Vertebrata</taxon>
        <taxon>Euteleostomi</taxon>
        <taxon>Actinopterygii</taxon>
        <taxon>Neopterygii</taxon>
        <taxon>Teleostei</taxon>
        <taxon>Anguilliformes</taxon>
        <taxon>Congridae</taxon>
        <taxon>Conger</taxon>
    </lineage>
</organism>
<evidence type="ECO:0000256" key="6">
    <source>
        <dbReference type="ARBA" id="ARBA00022801"/>
    </source>
</evidence>
<evidence type="ECO:0000259" key="17">
    <source>
        <dbReference type="SMART" id="SM00235"/>
    </source>
</evidence>
<dbReference type="GO" id="GO:0006508">
    <property type="term" value="P:proteolysis"/>
    <property type="evidence" value="ECO:0007669"/>
    <property type="project" value="UniProtKB-KW"/>
</dbReference>
<feature type="binding site" evidence="12">
    <location>
        <position position="178"/>
    </location>
    <ligand>
        <name>Ca(2+)</name>
        <dbReference type="ChEBI" id="CHEBI:29108"/>
        <label>1</label>
    </ligand>
</feature>
<keyword evidence="7 12" id="KW-0862">Zinc</keyword>
<keyword evidence="5" id="KW-0677">Repeat</keyword>
<feature type="binding site" evidence="12">
    <location>
        <position position="318"/>
    </location>
    <ligand>
        <name>Ca(2+)</name>
        <dbReference type="ChEBI" id="CHEBI:29108"/>
        <label>5</label>
    </ligand>
</feature>
<dbReference type="FunFam" id="2.110.10.10:FF:000002">
    <property type="entry name" value="Matrix metallopeptidase 3"/>
    <property type="match status" value="1"/>
</dbReference>
<dbReference type="GO" id="GO:0030198">
    <property type="term" value="P:extracellular matrix organization"/>
    <property type="evidence" value="ECO:0007669"/>
    <property type="project" value="TreeGrafter"/>
</dbReference>
<evidence type="ECO:0000256" key="9">
    <source>
        <dbReference type="ARBA" id="ARBA00023049"/>
    </source>
</evidence>
<sequence length="434" mass="48632">MCWLLPLWPLAVVLALAGPGCPALVPGPEDGVTPNDLTLATEYLQHYYDLQVAPTRRRKRSDSALSSKVRDMQRFFGLNATGCLDSETLRVMRTPAVACPTRTTSTVDSEIESALNVWSKASPLKFVKSSSGTADILVDFASRSHGDSYPFDGPRGTLAHAFGPGDGIGGDTHFDDAEKWTTGSDAAAPAWRPQPRWASYFSSWFQGRRYAFRLQAKCDHTLTFHAVTSLGDTTLLFKGRYLWMKQDQQDDIKAVPIHNFLPKIRSGINAAYSIPQRSSVYLFAGSSVWTMKRFRVKGHPKPIRRFGIPKWVKRIDAAVHINTTGHTLMFSQNLYWSYNENLRVLEDFYPRNTSEDFPGVKTPIDAAVYKDGFLHFFHGPEVYKYDAVQKCIVGVDKAKSWLGCRAKSPLKRQLGPERAERNMCQNVPETSNLA</sequence>
<evidence type="ECO:0000256" key="13">
    <source>
        <dbReference type="PIRSR" id="PIRSR621190-3"/>
    </source>
</evidence>
<comment type="cofactor">
    <cofactor evidence="12">
        <name>Ca(2+)</name>
        <dbReference type="ChEBI" id="CHEBI:29108"/>
    </cofactor>
    <text evidence="12">Can bind about 5 Ca(2+) ions per subunit.</text>
</comment>
<evidence type="ECO:0000256" key="12">
    <source>
        <dbReference type="PIRSR" id="PIRSR621190-2"/>
    </source>
</evidence>
<dbReference type="PANTHER" id="PTHR10201">
    <property type="entry name" value="MATRIX METALLOPROTEINASE"/>
    <property type="match status" value="1"/>
</dbReference>
<proteinExistence type="inferred from homology"/>
<name>A0A9Q1HSA9_CONCO</name>
<evidence type="ECO:0000256" key="14">
    <source>
        <dbReference type="PROSITE-ProRule" id="PRU01011"/>
    </source>
</evidence>
<keyword evidence="10" id="KW-0865">Zymogen</keyword>
<feature type="binding site" evidence="12">
    <location>
        <position position="176"/>
    </location>
    <ligand>
        <name>Ca(2+)</name>
        <dbReference type="ChEBI" id="CHEBI:29108"/>
        <label>1</label>
    </ligand>
</feature>
<dbReference type="Pfam" id="PF00413">
    <property type="entry name" value="Peptidase_M10"/>
    <property type="match status" value="1"/>
</dbReference>
<comment type="similarity">
    <text evidence="1">Belongs to the peptidase M10A family.</text>
</comment>
<evidence type="ECO:0000256" key="16">
    <source>
        <dbReference type="SAM" id="SignalP"/>
    </source>
</evidence>
<dbReference type="GO" id="GO:0030574">
    <property type="term" value="P:collagen catabolic process"/>
    <property type="evidence" value="ECO:0007669"/>
    <property type="project" value="TreeGrafter"/>
</dbReference>
<feature type="binding site" evidence="12">
    <location>
        <position position="171"/>
    </location>
    <ligand>
        <name>Ca(2+)</name>
        <dbReference type="ChEBI" id="CHEBI:29108"/>
        <label>2</label>
    </ligand>
</feature>
<dbReference type="GO" id="GO:0004222">
    <property type="term" value="F:metalloendopeptidase activity"/>
    <property type="evidence" value="ECO:0007669"/>
    <property type="project" value="InterPro"/>
</dbReference>
<dbReference type="PROSITE" id="PS51642">
    <property type="entry name" value="HEMOPEXIN_2"/>
    <property type="match status" value="3"/>
</dbReference>
<keyword evidence="3 12" id="KW-0479">Metal-binding</keyword>
<feature type="repeat" description="Hemopexin" evidence="14">
    <location>
        <begin position="312"/>
        <end position="360"/>
    </location>
</feature>
<evidence type="ECO:0000313" key="18">
    <source>
        <dbReference type="EMBL" id="KAJ8257150.1"/>
    </source>
</evidence>
<dbReference type="PRINTS" id="PR00138">
    <property type="entry name" value="MATRIXIN"/>
</dbReference>
<dbReference type="InterPro" id="IPR001818">
    <property type="entry name" value="Pept_M10_metallopeptidase"/>
</dbReference>
<feature type="domain" description="Peptidase metallopeptidase" evidence="17">
    <location>
        <begin position="85"/>
        <end position="229"/>
    </location>
</feature>
<evidence type="ECO:0000256" key="10">
    <source>
        <dbReference type="ARBA" id="ARBA00023145"/>
    </source>
</evidence>
<feature type="disulfide bond" evidence="13">
    <location>
        <begin position="218"/>
        <end position="404"/>
    </location>
</feature>
<dbReference type="EMBL" id="JAFJMO010000014">
    <property type="protein sequence ID" value="KAJ8257150.1"/>
    <property type="molecule type" value="Genomic_DNA"/>
</dbReference>
<keyword evidence="2" id="KW-0645">Protease</keyword>
<feature type="binding site" evidence="12">
    <location>
        <position position="147"/>
    </location>
    <ligand>
        <name>Zn(2+)</name>
        <dbReference type="ChEBI" id="CHEBI:29105"/>
        <label>1</label>
    </ligand>
</feature>
<feature type="binding site" evidence="12">
    <location>
        <position position="169"/>
    </location>
    <ligand>
        <name>Ca(2+)</name>
        <dbReference type="ChEBI" id="CHEBI:29108"/>
        <label>2</label>
    </ligand>
</feature>
<dbReference type="OrthoDB" id="406838at2759"/>
<evidence type="ECO:0000256" key="1">
    <source>
        <dbReference type="ARBA" id="ARBA00010370"/>
    </source>
</evidence>
<reference evidence="18" key="1">
    <citation type="journal article" date="2023" name="Science">
        <title>Genome structures resolve the early diversification of teleost fishes.</title>
        <authorList>
            <person name="Parey E."/>
            <person name="Louis A."/>
            <person name="Montfort J."/>
            <person name="Bouchez O."/>
            <person name="Roques C."/>
            <person name="Iampietro C."/>
            <person name="Lluch J."/>
            <person name="Castinel A."/>
            <person name="Donnadieu C."/>
            <person name="Desvignes T."/>
            <person name="Floi Bucao C."/>
            <person name="Jouanno E."/>
            <person name="Wen M."/>
            <person name="Mejri S."/>
            <person name="Dirks R."/>
            <person name="Jansen H."/>
            <person name="Henkel C."/>
            <person name="Chen W.J."/>
            <person name="Zahm M."/>
            <person name="Cabau C."/>
            <person name="Klopp C."/>
            <person name="Thompson A.W."/>
            <person name="Robinson-Rechavi M."/>
            <person name="Braasch I."/>
            <person name="Lecointre G."/>
            <person name="Bobe J."/>
            <person name="Postlethwait J.H."/>
            <person name="Berthelot C."/>
            <person name="Roest Crollius H."/>
            <person name="Guiguen Y."/>
        </authorList>
    </citation>
    <scope>NUCLEOTIDE SEQUENCE</scope>
    <source>
        <strain evidence="18">Concon-B</strain>
    </source>
</reference>
<evidence type="ECO:0000256" key="5">
    <source>
        <dbReference type="ARBA" id="ARBA00022737"/>
    </source>
</evidence>
<dbReference type="InterPro" id="IPR036375">
    <property type="entry name" value="Hemopexin-like_dom_sf"/>
</dbReference>
<keyword evidence="6" id="KW-0378">Hydrolase</keyword>
<feature type="binding site" evidence="12">
    <location>
        <position position="178"/>
    </location>
    <ligand>
        <name>Ca(2+)</name>
        <dbReference type="ChEBI" id="CHEBI:29108"/>
        <label>3</label>
    </ligand>
</feature>
<evidence type="ECO:0000256" key="7">
    <source>
        <dbReference type="ARBA" id="ARBA00022833"/>
    </source>
</evidence>
<feature type="binding site" evidence="12">
    <location>
        <position position="160"/>
    </location>
    <ligand>
        <name>Zn(2+)</name>
        <dbReference type="ChEBI" id="CHEBI:29105"/>
        <label>1</label>
    </ligand>
</feature>
<dbReference type="GO" id="GO:0031012">
    <property type="term" value="C:extracellular matrix"/>
    <property type="evidence" value="ECO:0007669"/>
    <property type="project" value="InterPro"/>
</dbReference>
<evidence type="ECO:0000256" key="15">
    <source>
        <dbReference type="SAM" id="MobiDB-lite"/>
    </source>
</evidence>
<evidence type="ECO:0000313" key="19">
    <source>
        <dbReference type="Proteomes" id="UP001152803"/>
    </source>
</evidence>
<accession>A0A9Q1HSA9</accession>
<keyword evidence="11 13" id="KW-1015">Disulfide bond</keyword>
<feature type="signal peptide" evidence="16">
    <location>
        <begin position="1"/>
        <end position="17"/>
    </location>
</feature>
<dbReference type="InterPro" id="IPR006026">
    <property type="entry name" value="Peptidase_Metallo"/>
</dbReference>
<dbReference type="InterPro" id="IPR000585">
    <property type="entry name" value="Hemopexin-like_dom"/>
</dbReference>
<keyword evidence="19" id="KW-1185">Reference proteome</keyword>
<feature type="repeat" description="Hemopexin" evidence="14">
    <location>
        <begin position="265"/>
        <end position="310"/>
    </location>
</feature>
<dbReference type="Pfam" id="PF01471">
    <property type="entry name" value="PG_binding_1"/>
    <property type="match status" value="1"/>
</dbReference>
<feature type="binding site" evidence="12">
    <location>
        <position position="135"/>
    </location>
    <ligand>
        <name>Ca(2+)</name>
        <dbReference type="ChEBI" id="CHEBI:29108"/>
        <label>2</label>
    </ligand>
</feature>
<feature type="binding site" evidence="12">
    <location>
        <position position="365"/>
    </location>
    <ligand>
        <name>Ca(2+)</name>
        <dbReference type="ChEBI" id="CHEBI:29108"/>
        <label>4</label>
    </ligand>
</feature>
<dbReference type="Gene3D" id="2.110.10.10">
    <property type="entry name" value="Hemopexin-like domain"/>
    <property type="match status" value="1"/>
</dbReference>
<dbReference type="Proteomes" id="UP001152803">
    <property type="component" value="Unassembled WGS sequence"/>
</dbReference>
<dbReference type="GO" id="GO:0008270">
    <property type="term" value="F:zinc ion binding"/>
    <property type="evidence" value="ECO:0007669"/>
    <property type="project" value="InterPro"/>
</dbReference>
<evidence type="ECO:0000256" key="2">
    <source>
        <dbReference type="ARBA" id="ARBA00022670"/>
    </source>
</evidence>
<evidence type="ECO:0000256" key="3">
    <source>
        <dbReference type="ARBA" id="ARBA00022723"/>
    </source>
</evidence>
<dbReference type="SMART" id="SM00235">
    <property type="entry name" value="ZnMc"/>
    <property type="match status" value="1"/>
</dbReference>
<dbReference type="CDD" id="cd00094">
    <property type="entry name" value="HX"/>
    <property type="match status" value="1"/>
</dbReference>
<dbReference type="InterPro" id="IPR036365">
    <property type="entry name" value="PGBD-like_sf"/>
</dbReference>
<evidence type="ECO:0000256" key="4">
    <source>
        <dbReference type="ARBA" id="ARBA00022729"/>
    </source>
</evidence>
<protein>
    <recommendedName>
        <fullName evidence="17">Peptidase metallopeptidase domain-containing protein</fullName>
    </recommendedName>
</protein>
<feature type="binding site" evidence="12">
    <location>
        <position position="145"/>
    </location>
    <ligand>
        <name>Zn(2+)</name>
        <dbReference type="ChEBI" id="CHEBI:29105"/>
        <label>1</label>
    </ligand>
</feature>
<feature type="binding site" evidence="12">
    <location>
        <position position="175"/>
    </location>
    <ligand>
        <name>Ca(2+)</name>
        <dbReference type="ChEBI" id="CHEBI:29108"/>
        <label>3</label>
    </ligand>
</feature>
<feature type="binding site" evidence="12">
    <location>
        <position position="173"/>
    </location>
    <ligand>
        <name>Zn(2+)</name>
        <dbReference type="ChEBI" id="CHEBI:29105"/>
        <label>1</label>
    </ligand>
</feature>
<gene>
    <name evidence="18" type="ORF">COCON_G00193020</name>
</gene>
<dbReference type="SUPFAM" id="SSF55486">
    <property type="entry name" value="Metalloproteases ('zincins'), catalytic domain"/>
    <property type="match status" value="1"/>
</dbReference>
<feature type="chain" id="PRO_5040364196" description="Peptidase metallopeptidase domain-containing protein" evidence="16">
    <location>
        <begin position="18"/>
        <end position="434"/>
    </location>
</feature>
<dbReference type="InterPro" id="IPR024079">
    <property type="entry name" value="MetalloPept_cat_dom_sf"/>
</dbReference>
<dbReference type="SMART" id="SM00120">
    <property type="entry name" value="HX"/>
    <property type="match status" value="4"/>
</dbReference>
<keyword evidence="4 16" id="KW-0732">Signal</keyword>
<feature type="region of interest" description="Disordered" evidence="15">
    <location>
        <begin position="415"/>
        <end position="434"/>
    </location>
</feature>
<dbReference type="InterPro" id="IPR002477">
    <property type="entry name" value="Peptidoglycan-bd-like"/>
</dbReference>
<feature type="compositionally biased region" description="Polar residues" evidence="15">
    <location>
        <begin position="423"/>
        <end position="434"/>
    </location>
</feature>
<dbReference type="InterPro" id="IPR021190">
    <property type="entry name" value="Pept_M10A"/>
</dbReference>
<dbReference type="PANTHER" id="PTHR10201:SF306">
    <property type="entry name" value="MATRILYSIN-LIKE"/>
    <property type="match status" value="1"/>
</dbReference>
<dbReference type="Pfam" id="PF00045">
    <property type="entry name" value="Hemopexin"/>
    <property type="match status" value="2"/>
</dbReference>
<keyword evidence="8 12" id="KW-0106">Calcium</keyword>
<feature type="binding site" evidence="12">
    <location>
        <position position="153"/>
    </location>
    <ligand>
        <name>Ca(2+)</name>
        <dbReference type="ChEBI" id="CHEBI:29108"/>
        <label>3</label>
    </ligand>
</feature>
<dbReference type="InterPro" id="IPR018487">
    <property type="entry name" value="Hemopexin-like_repeat"/>
</dbReference>
<dbReference type="Gene3D" id="3.40.390.10">
    <property type="entry name" value="Collagenase (Catalytic Domain)"/>
    <property type="match status" value="1"/>
</dbReference>
<dbReference type="SUPFAM" id="SSF47090">
    <property type="entry name" value="PGBD-like"/>
    <property type="match status" value="1"/>
</dbReference>
<feature type="binding site" evidence="12">
    <location>
        <position position="271"/>
    </location>
    <ligand>
        <name>Ca(2+)</name>
        <dbReference type="ChEBI" id="CHEBI:29108"/>
        <label>5</label>
    </ligand>
</feature>
<feature type="binding site" evidence="12">
    <location>
        <position position="152"/>
    </location>
    <ligand>
        <name>Ca(2+)</name>
        <dbReference type="ChEBI" id="CHEBI:29108"/>
        <label>3</label>
    </ligand>
</feature>
<evidence type="ECO:0000256" key="8">
    <source>
        <dbReference type="ARBA" id="ARBA00022837"/>
    </source>
</evidence>
<dbReference type="AlphaFoldDB" id="A0A9Q1HSA9"/>
<dbReference type="SUPFAM" id="SSF50923">
    <property type="entry name" value="Hemopexin-like domain"/>
    <property type="match status" value="1"/>
</dbReference>
<comment type="caution">
    <text evidence="18">The sequence shown here is derived from an EMBL/GenBank/DDBJ whole genome shotgun (WGS) entry which is preliminary data.</text>
</comment>
<comment type="cofactor">
    <cofactor evidence="12">
        <name>Zn(2+)</name>
        <dbReference type="ChEBI" id="CHEBI:29105"/>
    </cofactor>
    <text evidence="12">Binds 2 Zn(2+) ions per subunit.</text>
</comment>
<dbReference type="PIRSF" id="PIRSF001191">
    <property type="entry name" value="Peptidase_M10A_matrix"/>
    <property type="match status" value="1"/>
</dbReference>